<keyword evidence="9" id="KW-0539">Nucleus</keyword>
<comment type="pathway">
    <text evidence="2">Protein modification; protein sumoylation.</text>
</comment>
<dbReference type="Pfam" id="PF11789">
    <property type="entry name" value="zf-Nse"/>
    <property type="match status" value="1"/>
</dbReference>
<dbReference type="eggNOG" id="KOG2979">
    <property type="taxonomic scope" value="Eukaryota"/>
</dbReference>
<evidence type="ECO:0000256" key="7">
    <source>
        <dbReference type="ARBA" id="ARBA00022786"/>
    </source>
</evidence>
<dbReference type="AlphaFoldDB" id="C5M9T0"/>
<dbReference type="HOGENOM" id="CLU_088986_0_0_1"/>
<reference evidence="12 13" key="1">
    <citation type="journal article" date="2009" name="Nature">
        <title>Evolution of pathogenicity and sexual reproduction in eight Candida genomes.</title>
        <authorList>
            <person name="Butler G."/>
            <person name="Rasmussen M.D."/>
            <person name="Lin M.F."/>
            <person name="Santos M.A."/>
            <person name="Sakthikumar S."/>
            <person name="Munro C.A."/>
            <person name="Rheinbay E."/>
            <person name="Grabherr M."/>
            <person name="Forche A."/>
            <person name="Reedy J.L."/>
            <person name="Agrafioti I."/>
            <person name="Arnaud M.B."/>
            <person name="Bates S."/>
            <person name="Brown A.J."/>
            <person name="Brunke S."/>
            <person name="Costanzo M.C."/>
            <person name="Fitzpatrick D.A."/>
            <person name="de Groot P.W."/>
            <person name="Harris D."/>
            <person name="Hoyer L.L."/>
            <person name="Hube B."/>
            <person name="Klis F.M."/>
            <person name="Kodira C."/>
            <person name="Lennard N."/>
            <person name="Logue M.E."/>
            <person name="Martin R."/>
            <person name="Neiman A.M."/>
            <person name="Nikolaou E."/>
            <person name="Quail M.A."/>
            <person name="Quinn J."/>
            <person name="Santos M.C."/>
            <person name="Schmitzberger F.F."/>
            <person name="Sherlock G."/>
            <person name="Shah P."/>
            <person name="Silverstein K.A."/>
            <person name="Skrzypek M.S."/>
            <person name="Soll D."/>
            <person name="Staggs R."/>
            <person name="Stansfield I."/>
            <person name="Stumpf M.P."/>
            <person name="Sudbery P.E."/>
            <person name="Srikantha T."/>
            <person name="Zeng Q."/>
            <person name="Berman J."/>
            <person name="Berriman M."/>
            <person name="Heitman J."/>
            <person name="Gow N.A."/>
            <person name="Lorenz M.C."/>
            <person name="Birren B.W."/>
            <person name="Kellis M."/>
            <person name="Cuomo C.A."/>
        </authorList>
    </citation>
    <scope>NUCLEOTIDE SEQUENCE [LARGE SCALE GENOMIC DNA]</scope>
    <source>
        <strain evidence="13">ATCC MYA-3404 / T1</strain>
    </source>
</reference>
<dbReference type="InterPro" id="IPR026846">
    <property type="entry name" value="Nse2(Mms21)"/>
</dbReference>
<evidence type="ECO:0000313" key="12">
    <source>
        <dbReference type="EMBL" id="EER33424.1"/>
    </source>
</evidence>
<keyword evidence="8" id="KW-0862">Zinc</keyword>
<dbReference type="GO" id="GO:0008270">
    <property type="term" value="F:zinc ion binding"/>
    <property type="evidence" value="ECO:0007669"/>
    <property type="project" value="UniProtKB-KW"/>
</dbReference>
<comment type="similarity">
    <text evidence="3">Belongs to the NSE2 family.</text>
</comment>
<keyword evidence="5" id="KW-0479">Metal-binding</keyword>
<dbReference type="RefSeq" id="XP_002547945.1">
    <property type="nucleotide sequence ID" value="XM_002547899.1"/>
</dbReference>
<dbReference type="PROSITE" id="PS51044">
    <property type="entry name" value="ZF_SP_RING"/>
    <property type="match status" value="1"/>
</dbReference>
<dbReference type="GeneID" id="8296945"/>
<evidence type="ECO:0000256" key="8">
    <source>
        <dbReference type="ARBA" id="ARBA00022833"/>
    </source>
</evidence>
<dbReference type="InterPro" id="IPR013083">
    <property type="entry name" value="Znf_RING/FYVE/PHD"/>
</dbReference>
<dbReference type="CDD" id="cd16651">
    <property type="entry name" value="SPL-RING_NSE2"/>
    <property type="match status" value="1"/>
</dbReference>
<dbReference type="Gene3D" id="1.20.120.1010">
    <property type="match status" value="1"/>
</dbReference>
<protein>
    <recommendedName>
        <fullName evidence="11">SP-RING-type domain-containing protein</fullName>
    </recommendedName>
</protein>
<evidence type="ECO:0000256" key="9">
    <source>
        <dbReference type="ARBA" id="ARBA00023242"/>
    </source>
</evidence>
<dbReference type="STRING" id="294747.C5M9T0"/>
<keyword evidence="13" id="KW-1185">Reference proteome</keyword>
<evidence type="ECO:0000259" key="11">
    <source>
        <dbReference type="PROSITE" id="PS51044"/>
    </source>
</evidence>
<keyword evidence="4" id="KW-0808">Transferase</keyword>
<dbReference type="EMBL" id="GG692397">
    <property type="protein sequence ID" value="EER33424.1"/>
    <property type="molecule type" value="Genomic_DNA"/>
</dbReference>
<dbReference type="SMART" id="SM00504">
    <property type="entry name" value="Ubox"/>
    <property type="match status" value="1"/>
</dbReference>
<comment type="subcellular location">
    <subcellularLocation>
        <location evidence="1">Nucleus</location>
    </subcellularLocation>
</comment>
<dbReference type="Proteomes" id="UP000002037">
    <property type="component" value="Unassembled WGS sequence"/>
</dbReference>
<dbReference type="InterPro" id="IPR004181">
    <property type="entry name" value="Znf_MIZ"/>
</dbReference>
<dbReference type="GO" id="GO:0016925">
    <property type="term" value="P:protein sumoylation"/>
    <property type="evidence" value="ECO:0007669"/>
    <property type="project" value="UniProtKB-UniPathway"/>
</dbReference>
<dbReference type="UniPathway" id="UPA00886"/>
<dbReference type="PANTHER" id="PTHR21330">
    <property type="entry name" value="E3 SUMO-PROTEIN LIGASE NSE2"/>
    <property type="match status" value="1"/>
</dbReference>
<evidence type="ECO:0000256" key="6">
    <source>
        <dbReference type="ARBA" id="ARBA00022771"/>
    </source>
</evidence>
<dbReference type="KEGG" id="ctp:CTRG_02242"/>
<dbReference type="VEuPathDB" id="FungiDB:CTRG_02242"/>
<sequence length="272" mass="31311">MSDFEVEVKEENTLPSDLSLPTYVPLRREFMREFEQQFIPDSTDVIYGQQFKQVTSMADHYINYILANSNLEFSESILQKYITSLDNLNKVERETKKLKQVHDLPSVREVTGLQLRELNLNSLEEFQKMNNPSFPGVITQEFNNLPSDPPVSTNQRYYKFLKDAIFVINHPEEAIPDENEDDELNISGGTISLKDAITLNYYDNPVCSSICGHTYEDVSIKSHLRTKRTCPIAGCNTPISLEDLKPDKLMLMRIRAATKKDRHNDKNLETVV</sequence>
<evidence type="ECO:0000256" key="3">
    <source>
        <dbReference type="ARBA" id="ARBA00008212"/>
    </source>
</evidence>
<feature type="domain" description="SP-RING-type" evidence="11">
    <location>
        <begin position="180"/>
        <end position="259"/>
    </location>
</feature>
<dbReference type="OrthoDB" id="756301at2759"/>
<evidence type="ECO:0000256" key="2">
    <source>
        <dbReference type="ARBA" id="ARBA00004718"/>
    </source>
</evidence>
<name>C5M9T0_CANTT</name>
<dbReference type="GO" id="GO:0016567">
    <property type="term" value="P:protein ubiquitination"/>
    <property type="evidence" value="ECO:0007669"/>
    <property type="project" value="InterPro"/>
</dbReference>
<organism evidence="12 13">
    <name type="scientific">Candida tropicalis (strain ATCC MYA-3404 / T1)</name>
    <name type="common">Yeast</name>
    <dbReference type="NCBI Taxonomy" id="294747"/>
    <lineage>
        <taxon>Eukaryota</taxon>
        <taxon>Fungi</taxon>
        <taxon>Dikarya</taxon>
        <taxon>Ascomycota</taxon>
        <taxon>Saccharomycotina</taxon>
        <taxon>Pichiomycetes</taxon>
        <taxon>Debaryomycetaceae</taxon>
        <taxon>Candida/Lodderomyces clade</taxon>
        <taxon>Candida</taxon>
    </lineage>
</organism>
<gene>
    <name evidence="12" type="ORF">CTRG_02242</name>
</gene>
<proteinExistence type="inferred from homology"/>
<dbReference type="Gene3D" id="3.30.40.10">
    <property type="entry name" value="Zinc/RING finger domain, C3HC4 (zinc finger)"/>
    <property type="match status" value="1"/>
</dbReference>
<evidence type="ECO:0000256" key="1">
    <source>
        <dbReference type="ARBA" id="ARBA00004123"/>
    </source>
</evidence>
<dbReference type="GO" id="GO:0000724">
    <property type="term" value="P:double-strand break repair via homologous recombination"/>
    <property type="evidence" value="ECO:0007669"/>
    <property type="project" value="InterPro"/>
</dbReference>
<evidence type="ECO:0000256" key="4">
    <source>
        <dbReference type="ARBA" id="ARBA00022679"/>
    </source>
</evidence>
<dbReference type="GO" id="GO:0030915">
    <property type="term" value="C:Smc5-Smc6 complex"/>
    <property type="evidence" value="ECO:0007669"/>
    <property type="project" value="InterPro"/>
</dbReference>
<dbReference type="GO" id="GO:0005634">
    <property type="term" value="C:nucleus"/>
    <property type="evidence" value="ECO:0007669"/>
    <property type="project" value="UniProtKB-SubCell"/>
</dbReference>
<dbReference type="PANTHER" id="PTHR21330:SF1">
    <property type="entry name" value="E3 SUMO-PROTEIN LIGASE NSE2"/>
    <property type="match status" value="1"/>
</dbReference>
<accession>C5M9T0</accession>
<evidence type="ECO:0000313" key="13">
    <source>
        <dbReference type="Proteomes" id="UP000002037"/>
    </source>
</evidence>
<keyword evidence="7" id="KW-0833">Ubl conjugation pathway</keyword>
<evidence type="ECO:0000256" key="5">
    <source>
        <dbReference type="ARBA" id="ARBA00022723"/>
    </source>
</evidence>
<dbReference type="SUPFAM" id="SSF57850">
    <property type="entry name" value="RING/U-box"/>
    <property type="match status" value="1"/>
</dbReference>
<dbReference type="InterPro" id="IPR003613">
    <property type="entry name" value="Ubox_domain"/>
</dbReference>
<keyword evidence="6 10" id="KW-0863">Zinc-finger</keyword>
<dbReference type="GO" id="GO:0004842">
    <property type="term" value="F:ubiquitin-protein transferase activity"/>
    <property type="evidence" value="ECO:0007669"/>
    <property type="project" value="InterPro"/>
</dbReference>
<dbReference type="GO" id="GO:0061665">
    <property type="term" value="F:SUMO ligase activity"/>
    <property type="evidence" value="ECO:0007669"/>
    <property type="project" value="TreeGrafter"/>
</dbReference>
<evidence type="ECO:0000256" key="10">
    <source>
        <dbReference type="PROSITE-ProRule" id="PRU00452"/>
    </source>
</evidence>